<sequence length="106" mass="11160">MKSESLSQYAVCSLLSCVFAGVMLMAGCTSADAQTVSEPEPHQLTRAEVMHELEELEAAGYNPSMGDDGSYPADIQAAEAKVAAMHRADRAAAMNAGQSGQTVRTH</sequence>
<dbReference type="RefSeq" id="WP_176365903.1">
    <property type="nucleotide sequence ID" value="NZ_JACHDE010000001.1"/>
</dbReference>
<gene>
    <name evidence="3" type="ORF">FSB64_05015</name>
    <name evidence="2" type="ORF">HDG41_000227</name>
</gene>
<dbReference type="PROSITE" id="PS51257">
    <property type="entry name" value="PROKAR_LIPOPROTEIN"/>
    <property type="match status" value="1"/>
</dbReference>
<dbReference type="EMBL" id="VOMC01000004">
    <property type="protein sequence ID" value="NVI03175.1"/>
    <property type="molecule type" value="Genomic_DNA"/>
</dbReference>
<feature type="signal peptide" evidence="1">
    <location>
        <begin position="1"/>
        <end position="33"/>
    </location>
</feature>
<reference evidence="2 4" key="2">
    <citation type="submission" date="2020-08" db="EMBL/GenBank/DDBJ databases">
        <title>Genomic Encyclopedia of Type Strains, Phase IV (KMG-V): Genome sequencing to study the core and pangenomes of soil and plant-associated prokaryotes.</title>
        <authorList>
            <person name="Whitman W."/>
        </authorList>
    </citation>
    <scope>NUCLEOTIDE SEQUENCE [LARGE SCALE GENOMIC DNA]</scope>
    <source>
        <strain evidence="2 4">JPY162</strain>
    </source>
</reference>
<evidence type="ECO:0000313" key="4">
    <source>
        <dbReference type="Proteomes" id="UP000592820"/>
    </source>
</evidence>
<feature type="chain" id="PRO_5031469102" evidence="1">
    <location>
        <begin position="34"/>
        <end position="106"/>
    </location>
</feature>
<evidence type="ECO:0000313" key="2">
    <source>
        <dbReference type="EMBL" id="MBB5398191.1"/>
    </source>
</evidence>
<keyword evidence="2" id="KW-0449">Lipoprotein</keyword>
<protein>
    <submittedName>
        <fullName evidence="3">DUF4148 domain-containing protein</fullName>
    </submittedName>
    <submittedName>
        <fullName evidence="2">Outer membrane murein-binding lipoprotein Lpp</fullName>
    </submittedName>
</protein>
<dbReference type="Pfam" id="PF13663">
    <property type="entry name" value="DUF4148"/>
    <property type="match status" value="1"/>
</dbReference>
<keyword evidence="1" id="KW-0732">Signal</keyword>
<keyword evidence="5" id="KW-1185">Reference proteome</keyword>
<organism evidence="2 4">
    <name type="scientific">Paraburkholderia youngii</name>
    <dbReference type="NCBI Taxonomy" id="2782701"/>
    <lineage>
        <taxon>Bacteria</taxon>
        <taxon>Pseudomonadati</taxon>
        <taxon>Pseudomonadota</taxon>
        <taxon>Betaproteobacteria</taxon>
        <taxon>Burkholderiales</taxon>
        <taxon>Burkholderiaceae</taxon>
        <taxon>Paraburkholderia</taxon>
    </lineage>
</organism>
<name>A0A7W8NZQ6_9BURK</name>
<dbReference type="AlphaFoldDB" id="A0A7W8NZQ6"/>
<evidence type="ECO:0000313" key="5">
    <source>
        <dbReference type="Proteomes" id="UP000821598"/>
    </source>
</evidence>
<dbReference type="Proteomes" id="UP000821598">
    <property type="component" value="Unassembled WGS sequence"/>
</dbReference>
<evidence type="ECO:0000313" key="3">
    <source>
        <dbReference type="EMBL" id="NVI03175.1"/>
    </source>
</evidence>
<accession>A0A7W8NZQ6</accession>
<comment type="caution">
    <text evidence="2">The sequence shown here is derived from an EMBL/GenBank/DDBJ whole genome shotgun (WGS) entry which is preliminary data.</text>
</comment>
<dbReference type="EMBL" id="JACHDE010000001">
    <property type="protein sequence ID" value="MBB5398191.1"/>
    <property type="molecule type" value="Genomic_DNA"/>
</dbReference>
<evidence type="ECO:0000256" key="1">
    <source>
        <dbReference type="SAM" id="SignalP"/>
    </source>
</evidence>
<dbReference type="InterPro" id="IPR025421">
    <property type="entry name" value="DUF4148"/>
</dbReference>
<proteinExistence type="predicted"/>
<reference evidence="3 5" key="1">
    <citation type="submission" date="2019-08" db="EMBL/GenBank/DDBJ databases">
        <title>Paraburkholderia simonii sp. nov. and P. youngii sp. nov. Brazilian and Mexican Mimosa-associated rhizobia.</title>
        <authorList>
            <person name="Mavima L."/>
            <person name="Beukes C.W."/>
            <person name="Palmer M."/>
            <person name="De Meyer S.E."/>
            <person name="James E.K."/>
            <person name="Maluk M."/>
            <person name="Avontuur J.R."/>
            <person name="Chan W.Y."/>
            <person name="Venter S.N."/>
            <person name="Steenkamp E.T."/>
        </authorList>
    </citation>
    <scope>NUCLEOTIDE SEQUENCE [LARGE SCALE GENOMIC DNA]</scope>
    <source>
        <strain evidence="3 5">JPY454</strain>
    </source>
</reference>
<dbReference type="Proteomes" id="UP000592820">
    <property type="component" value="Unassembled WGS sequence"/>
</dbReference>